<feature type="transmembrane region" description="Helical" evidence="1">
    <location>
        <begin position="95"/>
        <end position="113"/>
    </location>
</feature>
<dbReference type="InterPro" id="IPR048447">
    <property type="entry name" value="DUF1980_C"/>
</dbReference>
<protein>
    <submittedName>
        <fullName evidence="3">Unannotated protein</fullName>
    </submittedName>
</protein>
<dbReference type="PANTHER" id="PTHR40047:SF1">
    <property type="entry name" value="UPF0703 PROTEIN YCGQ"/>
    <property type="match status" value="1"/>
</dbReference>
<gene>
    <name evidence="3" type="ORF">UFOPK3773_01976</name>
</gene>
<dbReference type="InterPro" id="IPR052955">
    <property type="entry name" value="UPF0703_membrane_permease"/>
</dbReference>
<proteinExistence type="predicted"/>
<feature type="domain" description="DUF1980" evidence="2">
    <location>
        <begin position="156"/>
        <end position="250"/>
    </location>
</feature>
<evidence type="ECO:0000256" key="1">
    <source>
        <dbReference type="SAM" id="Phobius"/>
    </source>
</evidence>
<keyword evidence="1" id="KW-1133">Transmembrane helix</keyword>
<dbReference type="Pfam" id="PF21537">
    <property type="entry name" value="DUF1980_C"/>
    <property type="match status" value="1"/>
</dbReference>
<evidence type="ECO:0000313" key="3">
    <source>
        <dbReference type="EMBL" id="CAB4960800.1"/>
    </source>
</evidence>
<dbReference type="PANTHER" id="PTHR40047">
    <property type="entry name" value="UPF0703 PROTEIN YCGQ"/>
    <property type="match status" value="1"/>
</dbReference>
<dbReference type="AlphaFoldDB" id="A0A6J7KYN5"/>
<sequence>MTREIQSVLLLLVGGAMLRLSVGDVYLRYVKEGMRPWLLVSGGLLVLGGVLILVDVLRTARRASAAEADLAGVADESEVVDNEGHSHAHGGPRSAWMLLLPVAAIFLVAPPALGSFTAERQASSVIQPADSSVPPLPPGNPVVVSLADYAARAVWDNGTTLKGRNVKMVGFVTPNPAGGWWLTRLQLACCAADAVATKIVPVGGPASLPADTWVQVTGQWEAGGGVQNEKAIPWLKVDSLTEVAQPKNPYE</sequence>
<dbReference type="EMBL" id="CAFBNF010000289">
    <property type="protein sequence ID" value="CAB4960800.1"/>
    <property type="molecule type" value="Genomic_DNA"/>
</dbReference>
<keyword evidence="1" id="KW-0472">Membrane</keyword>
<name>A0A6J7KYN5_9ZZZZ</name>
<organism evidence="3">
    <name type="scientific">freshwater metagenome</name>
    <dbReference type="NCBI Taxonomy" id="449393"/>
    <lineage>
        <taxon>unclassified sequences</taxon>
        <taxon>metagenomes</taxon>
        <taxon>ecological metagenomes</taxon>
    </lineage>
</organism>
<feature type="transmembrane region" description="Helical" evidence="1">
    <location>
        <begin position="39"/>
        <end position="57"/>
    </location>
</feature>
<keyword evidence="1" id="KW-0812">Transmembrane</keyword>
<reference evidence="3" key="1">
    <citation type="submission" date="2020-05" db="EMBL/GenBank/DDBJ databases">
        <authorList>
            <person name="Chiriac C."/>
            <person name="Salcher M."/>
            <person name="Ghai R."/>
            <person name="Kavagutti S V."/>
        </authorList>
    </citation>
    <scope>NUCLEOTIDE SEQUENCE</scope>
</reference>
<evidence type="ECO:0000259" key="2">
    <source>
        <dbReference type="Pfam" id="PF21537"/>
    </source>
</evidence>
<dbReference type="InterPro" id="IPR015402">
    <property type="entry name" value="DUF1980"/>
</dbReference>
<dbReference type="NCBIfam" id="TIGR03943">
    <property type="entry name" value="TIGR03943 family putative permease subunit"/>
    <property type="match status" value="1"/>
</dbReference>
<accession>A0A6J7KYN5</accession>